<gene>
    <name evidence="2" type="ORF">C8D99_10660</name>
</gene>
<dbReference type="PRINTS" id="PR00080">
    <property type="entry name" value="SDRFAMILY"/>
</dbReference>
<evidence type="ECO:0000313" key="3">
    <source>
        <dbReference type="Proteomes" id="UP000295066"/>
    </source>
</evidence>
<dbReference type="PANTHER" id="PTHR42879">
    <property type="entry name" value="3-OXOACYL-(ACYL-CARRIER-PROTEIN) REDUCTASE"/>
    <property type="match status" value="1"/>
</dbReference>
<dbReference type="AlphaFoldDB" id="A0A4R8MBG6"/>
<dbReference type="PANTHER" id="PTHR42879:SF6">
    <property type="entry name" value="NADPH-DEPENDENT REDUCTASE BACG"/>
    <property type="match status" value="1"/>
</dbReference>
<dbReference type="InterPro" id="IPR002347">
    <property type="entry name" value="SDR_fam"/>
</dbReference>
<dbReference type="RefSeq" id="WP_133957256.1">
    <property type="nucleotide sequence ID" value="NZ_SORI01000006.1"/>
</dbReference>
<evidence type="ECO:0000256" key="1">
    <source>
        <dbReference type="ARBA" id="ARBA00006484"/>
    </source>
</evidence>
<reference evidence="2 3" key="1">
    <citation type="submission" date="2019-03" db="EMBL/GenBank/DDBJ databases">
        <title>Genomic Encyclopedia of Type Strains, Phase IV (KMG-IV): sequencing the most valuable type-strain genomes for metagenomic binning, comparative biology and taxonomic classification.</title>
        <authorList>
            <person name="Goeker M."/>
        </authorList>
    </citation>
    <scope>NUCLEOTIDE SEQUENCE [LARGE SCALE GENOMIC DNA]</scope>
    <source>
        <strain evidence="2 3">DSM 25964</strain>
    </source>
</reference>
<comment type="caution">
    <text evidence="2">The sequence shown here is derived from an EMBL/GenBank/DDBJ whole genome shotgun (WGS) entry which is preliminary data.</text>
</comment>
<dbReference type="PRINTS" id="PR00081">
    <property type="entry name" value="GDHRDH"/>
</dbReference>
<dbReference type="SUPFAM" id="SSF51735">
    <property type="entry name" value="NAD(P)-binding Rossmann-fold domains"/>
    <property type="match status" value="1"/>
</dbReference>
<comment type="similarity">
    <text evidence="1">Belongs to the short-chain dehydrogenases/reductases (SDR) family.</text>
</comment>
<dbReference type="InterPro" id="IPR036291">
    <property type="entry name" value="NAD(P)-bd_dom_sf"/>
</dbReference>
<dbReference type="CDD" id="cd05344">
    <property type="entry name" value="BKR_like_SDR_like"/>
    <property type="match status" value="1"/>
</dbReference>
<organism evidence="2 3">
    <name type="scientific">Aminivibrio pyruvatiphilus</name>
    <dbReference type="NCBI Taxonomy" id="1005740"/>
    <lineage>
        <taxon>Bacteria</taxon>
        <taxon>Thermotogati</taxon>
        <taxon>Synergistota</taxon>
        <taxon>Synergistia</taxon>
        <taxon>Synergistales</taxon>
        <taxon>Aminobacteriaceae</taxon>
        <taxon>Aminivibrio</taxon>
    </lineage>
</organism>
<accession>A0A4R8MBG6</accession>
<dbReference type="Pfam" id="PF13561">
    <property type="entry name" value="adh_short_C2"/>
    <property type="match status" value="1"/>
</dbReference>
<dbReference type="OrthoDB" id="9803333at2"/>
<dbReference type="InterPro" id="IPR050259">
    <property type="entry name" value="SDR"/>
</dbReference>
<name>A0A4R8MBG6_9BACT</name>
<proteinExistence type="inferred from homology"/>
<dbReference type="Proteomes" id="UP000295066">
    <property type="component" value="Unassembled WGS sequence"/>
</dbReference>
<keyword evidence="3" id="KW-1185">Reference proteome</keyword>
<dbReference type="FunFam" id="3.40.50.720:FF:000084">
    <property type="entry name" value="Short-chain dehydrogenase reductase"/>
    <property type="match status" value="1"/>
</dbReference>
<protein>
    <submittedName>
        <fullName evidence="2">3-oxoacyl-[acyl-carrier protein] reductase</fullName>
    </submittedName>
</protein>
<sequence>MDFGLTDKTVLVLASGSGLGKAVAGEFLKEGALVVISGRGEEKLAAAAADLEKISGRRPRYLPCDVTRPGDLKRLVAFASEKTGSVDVLVNNAGGPPAGTFESFDDETWVKAFELTLLSCVRATREVLPLMKAKGWGRIINSTSSSVREVLENLILSNTFRLGVVGLTKTLSAEFAPYGILVNAIGPGRFDTERIRQLDRALAERKGLPVEDVSRTALSRIPLGRYGDPAEYGRLAVFLGSEANTYITGQTILADGGMVKAVP</sequence>
<dbReference type="Gene3D" id="3.40.50.720">
    <property type="entry name" value="NAD(P)-binding Rossmann-like Domain"/>
    <property type="match status" value="1"/>
</dbReference>
<evidence type="ECO:0000313" key="2">
    <source>
        <dbReference type="EMBL" id="TDY61205.1"/>
    </source>
</evidence>
<dbReference type="EMBL" id="SORI01000006">
    <property type="protein sequence ID" value="TDY61205.1"/>
    <property type="molecule type" value="Genomic_DNA"/>
</dbReference>